<protein>
    <recommendedName>
        <fullName evidence="5">Secreted protein</fullName>
    </recommendedName>
</protein>
<feature type="chain" id="PRO_5042224691" description="Secreted protein" evidence="2">
    <location>
        <begin position="19"/>
        <end position="92"/>
    </location>
</feature>
<feature type="signal peptide" evidence="2">
    <location>
        <begin position="1"/>
        <end position="18"/>
    </location>
</feature>
<dbReference type="Proteomes" id="UP001195483">
    <property type="component" value="Unassembled WGS sequence"/>
</dbReference>
<evidence type="ECO:0000313" key="4">
    <source>
        <dbReference type="Proteomes" id="UP001195483"/>
    </source>
</evidence>
<reference evidence="3" key="2">
    <citation type="journal article" date="2021" name="Genome Biol. Evol.">
        <title>Developing a high-quality reference genome for a parasitic bivalve with doubly uniparental inheritance (Bivalvia: Unionida).</title>
        <authorList>
            <person name="Smith C.H."/>
        </authorList>
    </citation>
    <scope>NUCLEOTIDE SEQUENCE</scope>
    <source>
        <strain evidence="3">CHS0354</strain>
        <tissue evidence="3">Mantle</tissue>
    </source>
</reference>
<proteinExistence type="predicted"/>
<keyword evidence="2" id="KW-0732">Signal</keyword>
<evidence type="ECO:0000256" key="2">
    <source>
        <dbReference type="SAM" id="SignalP"/>
    </source>
</evidence>
<keyword evidence="4" id="KW-1185">Reference proteome</keyword>
<dbReference type="AlphaFoldDB" id="A0AAE0SHG2"/>
<dbReference type="EMBL" id="JAEAOA010001888">
    <property type="protein sequence ID" value="KAK3591490.1"/>
    <property type="molecule type" value="Genomic_DNA"/>
</dbReference>
<reference evidence="3" key="3">
    <citation type="submission" date="2023-05" db="EMBL/GenBank/DDBJ databases">
        <authorList>
            <person name="Smith C.H."/>
        </authorList>
    </citation>
    <scope>NUCLEOTIDE SEQUENCE</scope>
    <source>
        <strain evidence="3">CHS0354</strain>
        <tissue evidence="3">Mantle</tissue>
    </source>
</reference>
<comment type="caution">
    <text evidence="3">The sequence shown here is derived from an EMBL/GenBank/DDBJ whole genome shotgun (WGS) entry which is preliminary data.</text>
</comment>
<reference evidence="3" key="1">
    <citation type="journal article" date="2021" name="Genome Biol. Evol.">
        <title>A High-Quality Reference Genome for a Parasitic Bivalve with Doubly Uniparental Inheritance (Bivalvia: Unionida).</title>
        <authorList>
            <person name="Smith C.H."/>
        </authorList>
    </citation>
    <scope>NUCLEOTIDE SEQUENCE</scope>
    <source>
        <strain evidence="3">CHS0354</strain>
    </source>
</reference>
<organism evidence="3 4">
    <name type="scientific">Potamilus streckersoni</name>
    <dbReference type="NCBI Taxonomy" id="2493646"/>
    <lineage>
        <taxon>Eukaryota</taxon>
        <taxon>Metazoa</taxon>
        <taxon>Spiralia</taxon>
        <taxon>Lophotrochozoa</taxon>
        <taxon>Mollusca</taxon>
        <taxon>Bivalvia</taxon>
        <taxon>Autobranchia</taxon>
        <taxon>Heteroconchia</taxon>
        <taxon>Palaeoheterodonta</taxon>
        <taxon>Unionida</taxon>
        <taxon>Unionoidea</taxon>
        <taxon>Unionidae</taxon>
        <taxon>Ambleminae</taxon>
        <taxon>Lampsilini</taxon>
        <taxon>Potamilus</taxon>
    </lineage>
</organism>
<gene>
    <name evidence="3" type="ORF">CHS0354_031598</name>
</gene>
<accession>A0AAE0SHG2</accession>
<sequence length="92" mass="10137">MARVAILPFTTCLQTVASLVLLSPRREGDCVEVEGDGVEEEGDGVEEEGDGVEEEGDGVEVRRYEAAVKADYFKIIGSLLIFWLSRIETLIF</sequence>
<evidence type="ECO:0008006" key="5">
    <source>
        <dbReference type="Google" id="ProtNLM"/>
    </source>
</evidence>
<feature type="region of interest" description="Disordered" evidence="1">
    <location>
        <begin position="33"/>
        <end position="57"/>
    </location>
</feature>
<evidence type="ECO:0000256" key="1">
    <source>
        <dbReference type="SAM" id="MobiDB-lite"/>
    </source>
</evidence>
<evidence type="ECO:0000313" key="3">
    <source>
        <dbReference type="EMBL" id="KAK3591490.1"/>
    </source>
</evidence>
<name>A0AAE0SHG2_9BIVA</name>